<gene>
    <name evidence="3" type="ORF">CALMAC_LOCUS8420</name>
</gene>
<dbReference type="Proteomes" id="UP000410492">
    <property type="component" value="Unassembled WGS sequence"/>
</dbReference>
<dbReference type="InterPro" id="IPR012674">
    <property type="entry name" value="Calycin"/>
</dbReference>
<dbReference type="EMBL" id="CAACVG010007605">
    <property type="protein sequence ID" value="VEN46271.1"/>
    <property type="molecule type" value="Genomic_DNA"/>
</dbReference>
<dbReference type="PANTHER" id="PTHR15854:SF4">
    <property type="entry name" value="PEROXYNITRITE ISOMERASE THAP4"/>
    <property type="match status" value="1"/>
</dbReference>
<dbReference type="SUPFAM" id="SSF50814">
    <property type="entry name" value="Lipocalins"/>
    <property type="match status" value="1"/>
</dbReference>
<dbReference type="PANTHER" id="PTHR15854">
    <property type="entry name" value="THAP4 PROTEIN"/>
    <property type="match status" value="1"/>
</dbReference>
<proteinExistence type="predicted"/>
<dbReference type="CDD" id="cd07828">
    <property type="entry name" value="lipocalin_heme-bd-THAP4-like"/>
    <property type="match status" value="1"/>
</dbReference>
<organism evidence="3 4">
    <name type="scientific">Callosobruchus maculatus</name>
    <name type="common">Southern cowpea weevil</name>
    <name type="synonym">Pulse bruchid</name>
    <dbReference type="NCBI Taxonomy" id="64391"/>
    <lineage>
        <taxon>Eukaryota</taxon>
        <taxon>Metazoa</taxon>
        <taxon>Ecdysozoa</taxon>
        <taxon>Arthropoda</taxon>
        <taxon>Hexapoda</taxon>
        <taxon>Insecta</taxon>
        <taxon>Pterygota</taxon>
        <taxon>Neoptera</taxon>
        <taxon>Endopterygota</taxon>
        <taxon>Coleoptera</taxon>
        <taxon>Polyphaga</taxon>
        <taxon>Cucujiformia</taxon>
        <taxon>Chrysomeloidea</taxon>
        <taxon>Chrysomelidae</taxon>
        <taxon>Bruchinae</taxon>
        <taxon>Bruchini</taxon>
        <taxon>Callosobruchus</taxon>
    </lineage>
</organism>
<dbReference type="Gene3D" id="2.40.128.20">
    <property type="match status" value="1"/>
</dbReference>
<protein>
    <recommendedName>
        <fullName evidence="2">THAP4-like heme-binding domain-containing protein</fullName>
    </recommendedName>
</protein>
<evidence type="ECO:0000313" key="3">
    <source>
        <dbReference type="EMBL" id="VEN46271.1"/>
    </source>
</evidence>
<dbReference type="InterPro" id="IPR014878">
    <property type="entry name" value="THAP4-like_heme-bd"/>
</dbReference>
<dbReference type="OrthoDB" id="58529at2759"/>
<reference evidence="3 4" key="1">
    <citation type="submission" date="2019-01" db="EMBL/GenBank/DDBJ databases">
        <authorList>
            <person name="Sayadi A."/>
        </authorList>
    </citation>
    <scope>NUCLEOTIDE SEQUENCE [LARGE SCALE GENOMIC DNA]</scope>
</reference>
<dbReference type="AlphaFoldDB" id="A0A653CEE7"/>
<dbReference type="Pfam" id="PF08768">
    <property type="entry name" value="THAP4_heme-bd"/>
    <property type="match status" value="1"/>
</dbReference>
<accession>A0A653CEE7</accession>
<evidence type="ECO:0000313" key="4">
    <source>
        <dbReference type="Proteomes" id="UP000410492"/>
    </source>
</evidence>
<dbReference type="InterPro" id="IPR045165">
    <property type="entry name" value="Nitrobindin"/>
</dbReference>
<comment type="catalytic activity">
    <reaction evidence="1">
        <text>peroxynitrite = nitrate</text>
        <dbReference type="Rhea" id="RHEA:63116"/>
        <dbReference type="ChEBI" id="CHEBI:17632"/>
        <dbReference type="ChEBI" id="CHEBI:25941"/>
    </reaction>
    <physiologicalReaction direction="left-to-right" evidence="1">
        <dbReference type="Rhea" id="RHEA:63117"/>
    </physiologicalReaction>
</comment>
<sequence length="163" mass="18541">MRPGQIHESLNPLKWLIGTWKSVSAKGAYPTISPFTYCEEISFESIGQPMLNYTSKSWHPEKGNPMHLESGYLRIFPGSKISFMVAHNFGLTTLEEGTVQGNTVQLKSKQISRMTHAKEPAVTEVQRDYKLNENGQLEMVMCMATSKTPMTEHLRVIYEKFVQ</sequence>
<keyword evidence="4" id="KW-1185">Reference proteome</keyword>
<evidence type="ECO:0000256" key="1">
    <source>
        <dbReference type="ARBA" id="ARBA00036993"/>
    </source>
</evidence>
<feature type="domain" description="THAP4-like heme-binding" evidence="2">
    <location>
        <begin position="10"/>
        <end position="160"/>
    </location>
</feature>
<evidence type="ECO:0000259" key="2">
    <source>
        <dbReference type="Pfam" id="PF08768"/>
    </source>
</evidence>
<name>A0A653CEE7_CALMS</name>